<dbReference type="AlphaFoldDB" id="A0A4E0R5W5"/>
<evidence type="ECO:0000256" key="2">
    <source>
        <dbReference type="ARBA" id="ARBA00022840"/>
    </source>
</evidence>
<dbReference type="InterPro" id="IPR050221">
    <property type="entry name" value="26S_Proteasome_ATPase"/>
</dbReference>
<dbReference type="GO" id="GO:0016887">
    <property type="term" value="F:ATP hydrolysis activity"/>
    <property type="evidence" value="ECO:0007669"/>
    <property type="project" value="InterPro"/>
</dbReference>
<dbReference type="SUPFAM" id="SSF52540">
    <property type="entry name" value="P-loop containing nucleoside triphosphate hydrolases"/>
    <property type="match status" value="1"/>
</dbReference>
<gene>
    <name evidence="4" type="ORF">D915_005353</name>
</gene>
<dbReference type="Pfam" id="PF00004">
    <property type="entry name" value="AAA"/>
    <property type="match status" value="1"/>
</dbReference>
<evidence type="ECO:0000256" key="1">
    <source>
        <dbReference type="ARBA" id="ARBA00022741"/>
    </source>
</evidence>
<dbReference type="GO" id="GO:0005524">
    <property type="term" value="F:ATP binding"/>
    <property type="evidence" value="ECO:0007669"/>
    <property type="project" value="UniProtKB-KW"/>
</dbReference>
<evidence type="ECO:0000313" key="5">
    <source>
        <dbReference type="Proteomes" id="UP000230066"/>
    </source>
</evidence>
<dbReference type="InterPro" id="IPR003959">
    <property type="entry name" value="ATPase_AAA_core"/>
</dbReference>
<reference evidence="4" key="1">
    <citation type="submission" date="2019-03" db="EMBL/GenBank/DDBJ databases">
        <title>Improved annotation for the trematode Fasciola hepatica.</title>
        <authorList>
            <person name="Choi Y.-J."/>
            <person name="Martin J."/>
            <person name="Mitreva M."/>
        </authorList>
    </citation>
    <scope>NUCLEOTIDE SEQUENCE [LARGE SCALE GENOMIC DNA]</scope>
</reference>
<keyword evidence="5" id="KW-1185">Reference proteome</keyword>
<name>A0A4E0R5W5_FASHE</name>
<keyword evidence="2" id="KW-0067">ATP-binding</keyword>
<organism evidence="4 5">
    <name type="scientific">Fasciola hepatica</name>
    <name type="common">Liver fluke</name>
    <dbReference type="NCBI Taxonomy" id="6192"/>
    <lineage>
        <taxon>Eukaryota</taxon>
        <taxon>Metazoa</taxon>
        <taxon>Spiralia</taxon>
        <taxon>Lophotrochozoa</taxon>
        <taxon>Platyhelminthes</taxon>
        <taxon>Trematoda</taxon>
        <taxon>Digenea</taxon>
        <taxon>Plagiorchiida</taxon>
        <taxon>Echinostomata</taxon>
        <taxon>Echinostomatoidea</taxon>
        <taxon>Fasciolidae</taxon>
        <taxon>Fasciola</taxon>
    </lineage>
</organism>
<dbReference type="Proteomes" id="UP000230066">
    <property type="component" value="Unassembled WGS sequence"/>
</dbReference>
<dbReference type="EMBL" id="JXXN02001867">
    <property type="protein sequence ID" value="THD23929.1"/>
    <property type="molecule type" value="Genomic_DNA"/>
</dbReference>
<keyword evidence="1" id="KW-0547">Nucleotide-binding</keyword>
<evidence type="ECO:0000259" key="3">
    <source>
        <dbReference type="Pfam" id="PF00004"/>
    </source>
</evidence>
<proteinExistence type="predicted"/>
<dbReference type="InterPro" id="IPR027417">
    <property type="entry name" value="P-loop_NTPase"/>
</dbReference>
<evidence type="ECO:0000313" key="4">
    <source>
        <dbReference type="EMBL" id="THD23929.1"/>
    </source>
</evidence>
<keyword evidence="4" id="KW-0645">Protease</keyword>
<dbReference type="PANTHER" id="PTHR23073">
    <property type="entry name" value="26S PROTEASOME REGULATORY SUBUNIT"/>
    <property type="match status" value="1"/>
</dbReference>
<sequence>MKIERLRVLVEMPLLHPKQLVNPEIESPDGMPSFGSPGTGRMRCARAVAKSTDACFIHFFGGEMMQNNAGEGARMVRGLLESVRSKGGCKIFSDQMETLGSAFSDNGAGSINEVQRTVQELSNQLDGFDPRDAYGFKLPQTPWILLQFALVV</sequence>
<dbReference type="Gene3D" id="3.40.50.300">
    <property type="entry name" value="P-loop containing nucleotide triphosphate hydrolases"/>
    <property type="match status" value="1"/>
</dbReference>
<dbReference type="GO" id="GO:0006508">
    <property type="term" value="P:proteolysis"/>
    <property type="evidence" value="ECO:0007669"/>
    <property type="project" value="UniProtKB-KW"/>
</dbReference>
<feature type="domain" description="ATPase AAA-type core" evidence="3">
    <location>
        <begin position="34"/>
        <end position="131"/>
    </location>
</feature>
<accession>A0A4E0R5W5</accession>
<dbReference type="GO" id="GO:0008233">
    <property type="term" value="F:peptidase activity"/>
    <property type="evidence" value="ECO:0007669"/>
    <property type="project" value="UniProtKB-KW"/>
</dbReference>
<comment type="caution">
    <text evidence="4">The sequence shown here is derived from an EMBL/GenBank/DDBJ whole genome shotgun (WGS) entry which is preliminary data.</text>
</comment>
<protein>
    <submittedName>
        <fullName evidence="4">26S protease regulatory subunit 7</fullName>
    </submittedName>
</protein>
<keyword evidence="4" id="KW-0378">Hydrolase</keyword>